<evidence type="ECO:0000313" key="1">
    <source>
        <dbReference type="EMBL" id="KAH7937641.1"/>
    </source>
</evidence>
<protein>
    <submittedName>
        <fullName evidence="1">Uncharacterized protein</fullName>
    </submittedName>
</protein>
<sequence length="209" mass="22909">MKSAVLLDREAGQEPNYGATKSSPILSTTTCDDQSRHGSVSLGKTADGLPPKTAEKKDAKCGRRVRKFLWILPLVHSEFWIAAGFSLLQSFYPAMASDKGLDADEYSYVYSAYKIAMMFGAILAERIAHDPKEVTMNYTKLLLDPMFIAGLGCMVLCWGQMGFNEPTLEPSLREIIASGGLASYIRAAKPELVECPASGHLLFLVYSNE</sequence>
<keyword evidence="2" id="KW-1185">Reference proteome</keyword>
<dbReference type="EMBL" id="CM023477">
    <property type="protein sequence ID" value="KAH7937641.1"/>
    <property type="molecule type" value="Genomic_DNA"/>
</dbReference>
<name>A0ACB8C9T7_DERSI</name>
<proteinExistence type="predicted"/>
<reference evidence="1" key="1">
    <citation type="submission" date="2020-05" db="EMBL/GenBank/DDBJ databases">
        <title>Large-scale comparative analyses of tick genomes elucidate their genetic diversity and vector capacities.</title>
        <authorList>
            <person name="Jia N."/>
            <person name="Wang J."/>
            <person name="Shi W."/>
            <person name="Du L."/>
            <person name="Sun Y."/>
            <person name="Zhan W."/>
            <person name="Jiang J."/>
            <person name="Wang Q."/>
            <person name="Zhang B."/>
            <person name="Ji P."/>
            <person name="Sakyi L.B."/>
            <person name="Cui X."/>
            <person name="Yuan T."/>
            <person name="Jiang B."/>
            <person name="Yang W."/>
            <person name="Lam T.T.-Y."/>
            <person name="Chang Q."/>
            <person name="Ding S."/>
            <person name="Wang X."/>
            <person name="Zhu J."/>
            <person name="Ruan X."/>
            <person name="Zhao L."/>
            <person name="Wei J."/>
            <person name="Que T."/>
            <person name="Du C."/>
            <person name="Cheng J."/>
            <person name="Dai P."/>
            <person name="Han X."/>
            <person name="Huang E."/>
            <person name="Gao Y."/>
            <person name="Liu J."/>
            <person name="Shao H."/>
            <person name="Ye R."/>
            <person name="Li L."/>
            <person name="Wei W."/>
            <person name="Wang X."/>
            <person name="Wang C."/>
            <person name="Yang T."/>
            <person name="Huo Q."/>
            <person name="Li W."/>
            <person name="Guo W."/>
            <person name="Chen H."/>
            <person name="Zhou L."/>
            <person name="Ni X."/>
            <person name="Tian J."/>
            <person name="Zhou Y."/>
            <person name="Sheng Y."/>
            <person name="Liu T."/>
            <person name="Pan Y."/>
            <person name="Xia L."/>
            <person name="Li J."/>
            <person name="Zhao F."/>
            <person name="Cao W."/>
        </authorList>
    </citation>
    <scope>NUCLEOTIDE SEQUENCE</scope>
    <source>
        <strain evidence="1">Dsil-2018</strain>
    </source>
</reference>
<organism evidence="1 2">
    <name type="scientific">Dermacentor silvarum</name>
    <name type="common">Tick</name>
    <dbReference type="NCBI Taxonomy" id="543639"/>
    <lineage>
        <taxon>Eukaryota</taxon>
        <taxon>Metazoa</taxon>
        <taxon>Ecdysozoa</taxon>
        <taxon>Arthropoda</taxon>
        <taxon>Chelicerata</taxon>
        <taxon>Arachnida</taxon>
        <taxon>Acari</taxon>
        <taxon>Parasitiformes</taxon>
        <taxon>Ixodida</taxon>
        <taxon>Ixodoidea</taxon>
        <taxon>Ixodidae</taxon>
        <taxon>Rhipicephalinae</taxon>
        <taxon>Dermacentor</taxon>
    </lineage>
</organism>
<dbReference type="Proteomes" id="UP000821865">
    <property type="component" value="Chromosome 8"/>
</dbReference>
<gene>
    <name evidence="1" type="ORF">HPB49_013961</name>
</gene>
<accession>A0ACB8C9T7</accession>
<comment type="caution">
    <text evidence="1">The sequence shown here is derived from an EMBL/GenBank/DDBJ whole genome shotgun (WGS) entry which is preliminary data.</text>
</comment>
<evidence type="ECO:0000313" key="2">
    <source>
        <dbReference type="Proteomes" id="UP000821865"/>
    </source>
</evidence>